<accession>A0ACC2P565</accession>
<dbReference type="Proteomes" id="UP001239111">
    <property type="component" value="Chromosome 2"/>
</dbReference>
<reference evidence="1" key="1">
    <citation type="submission" date="2023-04" db="EMBL/GenBank/DDBJ databases">
        <title>A chromosome-level genome assembly of the parasitoid wasp Eretmocerus hayati.</title>
        <authorList>
            <person name="Zhong Y."/>
            <person name="Liu S."/>
            <person name="Liu Y."/>
        </authorList>
    </citation>
    <scope>NUCLEOTIDE SEQUENCE</scope>
    <source>
        <strain evidence="1">ZJU_SS_LIU_2023</strain>
    </source>
</reference>
<protein>
    <submittedName>
        <fullName evidence="1">Uncharacterized protein</fullName>
    </submittedName>
</protein>
<comment type="caution">
    <text evidence="1">The sequence shown here is derived from an EMBL/GenBank/DDBJ whole genome shotgun (WGS) entry which is preliminary data.</text>
</comment>
<organism evidence="1 2">
    <name type="scientific">Eretmocerus hayati</name>
    <dbReference type="NCBI Taxonomy" id="131215"/>
    <lineage>
        <taxon>Eukaryota</taxon>
        <taxon>Metazoa</taxon>
        <taxon>Ecdysozoa</taxon>
        <taxon>Arthropoda</taxon>
        <taxon>Hexapoda</taxon>
        <taxon>Insecta</taxon>
        <taxon>Pterygota</taxon>
        <taxon>Neoptera</taxon>
        <taxon>Endopterygota</taxon>
        <taxon>Hymenoptera</taxon>
        <taxon>Apocrita</taxon>
        <taxon>Proctotrupomorpha</taxon>
        <taxon>Chalcidoidea</taxon>
        <taxon>Aphelinidae</taxon>
        <taxon>Aphelininae</taxon>
        <taxon>Eretmocerus</taxon>
    </lineage>
</organism>
<evidence type="ECO:0000313" key="2">
    <source>
        <dbReference type="Proteomes" id="UP001239111"/>
    </source>
</evidence>
<sequence>MDEYMNSHGMDRINVTNSVTFRGITYANGMIVCVGRTRLGNYLIRSIQLILIDETSQLLFVGKTDEIVFCEELGVYEIVDYETQEPSYGYVEVFPHSCLLCPDPLLQSNMNSVPVLVAKCTPFDPDL</sequence>
<evidence type="ECO:0000313" key="1">
    <source>
        <dbReference type="EMBL" id="KAJ8677981.1"/>
    </source>
</evidence>
<dbReference type="EMBL" id="CM056742">
    <property type="protein sequence ID" value="KAJ8677981.1"/>
    <property type="molecule type" value="Genomic_DNA"/>
</dbReference>
<name>A0ACC2P565_9HYME</name>
<keyword evidence="2" id="KW-1185">Reference proteome</keyword>
<gene>
    <name evidence="1" type="ORF">QAD02_013768</name>
</gene>
<proteinExistence type="predicted"/>